<evidence type="ECO:0000256" key="1">
    <source>
        <dbReference type="ARBA" id="ARBA00004533"/>
    </source>
</evidence>
<organism evidence="8">
    <name type="scientific">hydrothermal vent metagenome</name>
    <dbReference type="NCBI Taxonomy" id="652676"/>
    <lineage>
        <taxon>unclassified sequences</taxon>
        <taxon>metagenomes</taxon>
        <taxon>ecological metagenomes</taxon>
    </lineage>
</organism>
<evidence type="ECO:0000256" key="3">
    <source>
        <dbReference type="ARBA" id="ARBA00022519"/>
    </source>
</evidence>
<dbReference type="PANTHER" id="PTHR30606:SF9">
    <property type="entry name" value="LIPID A BIOSYNTHESIS LAUROYLTRANSFERASE"/>
    <property type="match status" value="1"/>
</dbReference>
<keyword evidence="5 7" id="KW-0472">Membrane</keyword>
<dbReference type="EMBL" id="UOFH01000014">
    <property type="protein sequence ID" value="VAW58516.1"/>
    <property type="molecule type" value="Genomic_DNA"/>
</dbReference>
<accession>A0A3B0XQ98</accession>
<evidence type="ECO:0000256" key="4">
    <source>
        <dbReference type="ARBA" id="ARBA00022679"/>
    </source>
</evidence>
<dbReference type="GO" id="GO:0016746">
    <property type="term" value="F:acyltransferase activity"/>
    <property type="evidence" value="ECO:0007669"/>
    <property type="project" value="UniProtKB-KW"/>
</dbReference>
<evidence type="ECO:0000256" key="7">
    <source>
        <dbReference type="SAM" id="Phobius"/>
    </source>
</evidence>
<dbReference type="Pfam" id="PF03279">
    <property type="entry name" value="Lip_A_acyltrans"/>
    <property type="match status" value="1"/>
</dbReference>
<dbReference type="PANTHER" id="PTHR30606">
    <property type="entry name" value="LIPID A BIOSYNTHESIS LAUROYL ACYLTRANSFERASE"/>
    <property type="match status" value="1"/>
</dbReference>
<gene>
    <name evidence="8" type="ORF">MNBD_GAMMA08-2540</name>
</gene>
<keyword evidence="2" id="KW-1003">Cell membrane</keyword>
<evidence type="ECO:0000256" key="6">
    <source>
        <dbReference type="ARBA" id="ARBA00023315"/>
    </source>
</evidence>
<dbReference type="InterPro" id="IPR014548">
    <property type="entry name" value="Ac_Trasf"/>
</dbReference>
<keyword evidence="3" id="KW-0997">Cell inner membrane</keyword>
<name>A0A3B0XQ98_9ZZZZ</name>
<proteinExistence type="predicted"/>
<dbReference type="InterPro" id="IPR004960">
    <property type="entry name" value="LipA_acyltrans"/>
</dbReference>
<keyword evidence="4 8" id="KW-0808">Transferase</keyword>
<dbReference type="GO" id="GO:0008610">
    <property type="term" value="P:lipid biosynthetic process"/>
    <property type="evidence" value="ECO:0007669"/>
    <property type="project" value="UniProtKB-ARBA"/>
</dbReference>
<protein>
    <submittedName>
        <fullName evidence="8">Lysophospholipid acyltransferase</fullName>
    </submittedName>
</protein>
<dbReference type="GO" id="GO:0005886">
    <property type="term" value="C:plasma membrane"/>
    <property type="evidence" value="ECO:0007669"/>
    <property type="project" value="UniProtKB-SubCell"/>
</dbReference>
<comment type="subcellular location">
    <subcellularLocation>
        <location evidence="1">Cell inner membrane</location>
    </subcellularLocation>
</comment>
<keyword evidence="7" id="KW-1133">Transmembrane helix</keyword>
<reference evidence="8" key="1">
    <citation type="submission" date="2018-06" db="EMBL/GenBank/DDBJ databases">
        <authorList>
            <person name="Zhirakovskaya E."/>
        </authorList>
    </citation>
    <scope>NUCLEOTIDE SEQUENCE</scope>
</reference>
<dbReference type="AlphaFoldDB" id="A0A3B0XQ98"/>
<sequence length="307" mass="35357">MAKHWSDISERGNAAALRFMLIIFKLLGYRVCSFIVSFIVLYFFMTNSKSRHASLKYLKKVYNTKQSTLKSPPNLWTSYKHCLNFGLSSIDKVSSWVGNIKRESVDFKDSQILIDHAKNKQGAVIISAHLGNIELSRALAEGINEVTMNALVFTQNAEIFNNTLKKINPEHNTHLIHVNNMGPETSIMLKDKVDNGEMVVIMGDRTAISSGNRNCEVNFLGEPALFSQGPIILASLMKCPVYLMLCIKERGQYRIHLERISDKIVLSRQSRQQDIKKYIQLYASRLEYYCQQNPLQWFNFFDFWQKK</sequence>
<dbReference type="GO" id="GO:1901137">
    <property type="term" value="P:carbohydrate derivative biosynthetic process"/>
    <property type="evidence" value="ECO:0007669"/>
    <property type="project" value="UniProtKB-ARBA"/>
</dbReference>
<keyword evidence="6 8" id="KW-0012">Acyltransferase</keyword>
<evidence type="ECO:0000256" key="5">
    <source>
        <dbReference type="ARBA" id="ARBA00023136"/>
    </source>
</evidence>
<dbReference type="PIRSF" id="PIRSF028561">
    <property type="entry name" value="Ac_Trasf"/>
    <property type="match status" value="1"/>
</dbReference>
<keyword evidence="7" id="KW-0812">Transmembrane</keyword>
<evidence type="ECO:0000313" key="8">
    <source>
        <dbReference type="EMBL" id="VAW58516.1"/>
    </source>
</evidence>
<evidence type="ECO:0000256" key="2">
    <source>
        <dbReference type="ARBA" id="ARBA00022475"/>
    </source>
</evidence>
<dbReference type="CDD" id="cd07984">
    <property type="entry name" value="LPLAT_LABLAT-like"/>
    <property type="match status" value="1"/>
</dbReference>
<feature type="transmembrane region" description="Helical" evidence="7">
    <location>
        <begin position="21"/>
        <end position="45"/>
    </location>
</feature>